<dbReference type="RefSeq" id="WP_085305252.1">
    <property type="nucleotide sequence ID" value="NZ_AP022594.1"/>
</dbReference>
<dbReference type="Pfam" id="PF04909">
    <property type="entry name" value="Amidohydro_2"/>
    <property type="match status" value="1"/>
</dbReference>
<keyword evidence="4" id="KW-1185">Reference proteome</keyword>
<dbReference type="PANTHER" id="PTHR21240:SF30">
    <property type="entry name" value="AMIDOHYDROLASE-RELATED DOMAIN-CONTAINING PROTEIN-RELATED"/>
    <property type="match status" value="1"/>
</dbReference>
<dbReference type="GO" id="GO:0019748">
    <property type="term" value="P:secondary metabolic process"/>
    <property type="evidence" value="ECO:0007669"/>
    <property type="project" value="TreeGrafter"/>
</dbReference>
<accession>A0A7I7SHI7</accession>
<dbReference type="GO" id="GO:0016787">
    <property type="term" value="F:hydrolase activity"/>
    <property type="evidence" value="ECO:0007669"/>
    <property type="project" value="InterPro"/>
</dbReference>
<dbReference type="Gene3D" id="3.20.20.140">
    <property type="entry name" value="Metal-dependent hydrolases"/>
    <property type="match status" value="1"/>
</dbReference>
<organism evidence="3 4">
    <name type="scientific">Mycolicibacillus koreensis</name>
    <dbReference type="NCBI Taxonomy" id="1069220"/>
    <lineage>
        <taxon>Bacteria</taxon>
        <taxon>Bacillati</taxon>
        <taxon>Actinomycetota</taxon>
        <taxon>Actinomycetes</taxon>
        <taxon>Mycobacteriales</taxon>
        <taxon>Mycobacteriaceae</taxon>
        <taxon>Mycolicibacillus</taxon>
    </lineage>
</organism>
<keyword evidence="1" id="KW-0456">Lyase</keyword>
<gene>
    <name evidence="3" type="ORF">B8W67_17140</name>
</gene>
<protein>
    <submittedName>
        <fullName evidence="3">Amidohydrolase</fullName>
    </submittedName>
</protein>
<proteinExistence type="predicted"/>
<dbReference type="EMBL" id="NCXO01000050">
    <property type="protein sequence ID" value="OSC29849.1"/>
    <property type="molecule type" value="Genomic_DNA"/>
</dbReference>
<evidence type="ECO:0000313" key="4">
    <source>
        <dbReference type="Proteomes" id="UP000193577"/>
    </source>
</evidence>
<dbReference type="InterPro" id="IPR006680">
    <property type="entry name" value="Amidohydro-rel"/>
</dbReference>
<dbReference type="Proteomes" id="UP000193577">
    <property type="component" value="Unassembled WGS sequence"/>
</dbReference>
<dbReference type="OrthoDB" id="8673173at2"/>
<dbReference type="PANTHER" id="PTHR21240">
    <property type="entry name" value="2-AMINO-3-CARBOXYLMUCONATE-6-SEMIALDEHYDE DECARBOXYLASE"/>
    <property type="match status" value="1"/>
</dbReference>
<dbReference type="GO" id="GO:0016831">
    <property type="term" value="F:carboxy-lyase activity"/>
    <property type="evidence" value="ECO:0007669"/>
    <property type="project" value="InterPro"/>
</dbReference>
<dbReference type="InterPro" id="IPR032465">
    <property type="entry name" value="ACMSD"/>
</dbReference>
<feature type="domain" description="Amidohydrolase-related" evidence="2">
    <location>
        <begin position="43"/>
        <end position="318"/>
    </location>
</feature>
<name>A0A7I7SHI7_9MYCO</name>
<dbReference type="AlphaFoldDB" id="A0A7I7SHI7"/>
<dbReference type="GO" id="GO:0005829">
    <property type="term" value="C:cytosol"/>
    <property type="evidence" value="ECO:0007669"/>
    <property type="project" value="TreeGrafter"/>
</dbReference>
<dbReference type="SUPFAM" id="SSF51556">
    <property type="entry name" value="Metallo-dependent hydrolases"/>
    <property type="match status" value="1"/>
</dbReference>
<reference evidence="3 4" key="1">
    <citation type="submission" date="2017-04" db="EMBL/GenBank/DDBJ databases">
        <title>The new phylogeny of genus Mycobacterium.</title>
        <authorList>
            <person name="Tortoli E."/>
            <person name="Trovato A."/>
            <person name="Cirillo D.M."/>
        </authorList>
    </citation>
    <scope>NUCLEOTIDE SEQUENCE [LARGE SCALE GENOMIC DNA]</scope>
    <source>
        <strain evidence="3 4">KCTC 19819</strain>
    </source>
</reference>
<comment type="caution">
    <text evidence="3">The sequence shown here is derived from an EMBL/GenBank/DDBJ whole genome shotgun (WGS) entry which is preliminary data.</text>
</comment>
<evidence type="ECO:0000256" key="1">
    <source>
        <dbReference type="ARBA" id="ARBA00023239"/>
    </source>
</evidence>
<evidence type="ECO:0000259" key="2">
    <source>
        <dbReference type="Pfam" id="PF04909"/>
    </source>
</evidence>
<dbReference type="InterPro" id="IPR032466">
    <property type="entry name" value="Metal_Hydrolase"/>
</dbReference>
<evidence type="ECO:0000313" key="3">
    <source>
        <dbReference type="EMBL" id="OSC29849.1"/>
    </source>
</evidence>
<sequence length="320" mass="35205">MSSRGWPISPGPPPVPPEALSGFLQAFSLEPDATGRLAGNRLAHMDQVGIDVQVVSHGNGSPSDLDHPDAVGLCRRVNDDLAAQIAEHPDRFRGFATLPLVDPVAAGDELRRCVEELGFVGALISGSYRGVFLDDDRFDPILAAAEAVDLPIYVHPGIPPQPVRQQYYAGSWPPATQLMFAGPAFGWHAEAGIHIVRLILSGALDRHPRLKLLSGHWGELAAFYLERLDETLSLLPNNLERTFAQYYRQQVWITPSGIYNHNQLRFMVAELGADRILHSEDFPYIVRDDVTTFLQQSGLSETDTHAIAHGNAEALLRIRC</sequence>